<proteinExistence type="predicted"/>
<gene>
    <name evidence="1" type="ORF">M059_00790</name>
</gene>
<dbReference type="AlphaFoldDB" id="S7XP47"/>
<comment type="caution">
    <text evidence="1">The sequence shown here is derived from an EMBL/GenBank/DDBJ whole genome shotgun (WGS) entry which is preliminary data.</text>
</comment>
<accession>S7XP47</accession>
<protein>
    <submittedName>
        <fullName evidence="1">Uncharacterized protein</fullName>
    </submittedName>
</protein>
<name>S7XP47_STRMT</name>
<evidence type="ECO:0000313" key="2">
    <source>
        <dbReference type="Proteomes" id="UP000014970"/>
    </source>
</evidence>
<reference evidence="1 2" key="1">
    <citation type="submission" date="2013-06" db="EMBL/GenBank/DDBJ databases">
        <title>Genome sequencing of Streptococcus mitis strains.</title>
        <authorList>
            <person name="Ikryannikova L.N."/>
            <person name="Ilina E.N."/>
            <person name="Kostryukova E.S."/>
            <person name="Semashko T.A."/>
            <person name="Savinova T.A."/>
            <person name="Karpova I.Y."/>
            <person name="Larin A.K."/>
            <person name="Ischenko D.S."/>
            <person name="Dubovickaya V.A."/>
            <person name="Sidorenko S.V."/>
            <person name="Govorun V.M."/>
        </authorList>
    </citation>
    <scope>NUCLEOTIDE SEQUENCE [LARGE SCALE GENOMIC DNA]</scope>
    <source>
        <strain evidence="1 2">18/56</strain>
    </source>
</reference>
<evidence type="ECO:0000313" key="1">
    <source>
        <dbReference type="EMBL" id="EPR97336.1"/>
    </source>
</evidence>
<organism evidence="1 2">
    <name type="scientific">Streptococcus mitis 18/56</name>
    <dbReference type="NCBI Taxonomy" id="1340485"/>
    <lineage>
        <taxon>Bacteria</taxon>
        <taxon>Bacillati</taxon>
        <taxon>Bacillota</taxon>
        <taxon>Bacilli</taxon>
        <taxon>Lactobacillales</taxon>
        <taxon>Streptococcaceae</taxon>
        <taxon>Streptococcus</taxon>
        <taxon>Streptococcus mitis group</taxon>
    </lineage>
</organism>
<sequence length="49" mass="5815">MFCIEKYFIEGSTYFKDSRAEEIKKTNTKMMFVFGVEFSLNENLVTISF</sequence>
<dbReference type="EMBL" id="ATAA01000001">
    <property type="protein sequence ID" value="EPR97336.1"/>
    <property type="molecule type" value="Genomic_DNA"/>
</dbReference>
<dbReference type="Proteomes" id="UP000014970">
    <property type="component" value="Unassembled WGS sequence"/>
</dbReference>